<feature type="region of interest" description="Disordered" evidence="1">
    <location>
        <begin position="25"/>
        <end position="44"/>
    </location>
</feature>
<keyword evidence="2" id="KW-0732">Signal</keyword>
<evidence type="ECO:0000313" key="3">
    <source>
        <dbReference type="EMBL" id="RZS41164.1"/>
    </source>
</evidence>
<organism evidence="3 4">
    <name type="scientific">Herbihabitans rhizosphaerae</name>
    <dbReference type="NCBI Taxonomy" id="1872711"/>
    <lineage>
        <taxon>Bacteria</taxon>
        <taxon>Bacillati</taxon>
        <taxon>Actinomycetota</taxon>
        <taxon>Actinomycetes</taxon>
        <taxon>Pseudonocardiales</taxon>
        <taxon>Pseudonocardiaceae</taxon>
        <taxon>Herbihabitans</taxon>
    </lineage>
</organism>
<reference evidence="3 4" key="1">
    <citation type="submission" date="2019-02" db="EMBL/GenBank/DDBJ databases">
        <title>Genomic Encyclopedia of Type Strains, Phase IV (KMG-IV): sequencing the most valuable type-strain genomes for metagenomic binning, comparative biology and taxonomic classification.</title>
        <authorList>
            <person name="Goeker M."/>
        </authorList>
    </citation>
    <scope>NUCLEOTIDE SEQUENCE [LARGE SCALE GENOMIC DNA]</scope>
    <source>
        <strain evidence="3 4">DSM 101727</strain>
    </source>
</reference>
<feature type="signal peptide" evidence="2">
    <location>
        <begin position="1"/>
        <end position="27"/>
    </location>
</feature>
<sequence length="372" mass="38697">MRAPRIRSALVSLAVAAALVAAPAASASPETGAPGEVTSVAPLPDQHWLPGTGKAYQLTYTTTGPVGLTPSTGALFVPKGTPPPGGWPVVSWAHGTTGIGDRCAPSTAGRSPRDIGYLTKWLEQGYAIAATDYVGLGTEGVHPYLDGRSEAHAVIDIVRAASTVDGSVSRKWITVGQSQGGHAALFTTRMAPEYAPELDFRGGVATGAASNITWLLELAGPDVPFENLTALVAYILAGVPAARPGLDVAPYLTERGGVAVRDAHELCVPELYASLAGVTVGQLLRGKLAEGDFIPAAREVLEVPVDGYRRPFFVAHGSDDNVVPPFLTEKLLDALNGNGQPVTAKFYPGDHGSTMDLSLVDTIPYARQLFAG</sequence>
<dbReference type="InterPro" id="IPR029058">
    <property type="entry name" value="AB_hydrolase_fold"/>
</dbReference>
<evidence type="ECO:0000313" key="4">
    <source>
        <dbReference type="Proteomes" id="UP000294257"/>
    </source>
</evidence>
<protein>
    <submittedName>
        <fullName evidence="3">Secretory lipase</fullName>
    </submittedName>
</protein>
<dbReference type="Gene3D" id="3.40.50.1820">
    <property type="entry name" value="alpha/beta hydrolase"/>
    <property type="match status" value="2"/>
</dbReference>
<feature type="chain" id="PRO_5020565056" evidence="2">
    <location>
        <begin position="28"/>
        <end position="372"/>
    </location>
</feature>
<dbReference type="OrthoDB" id="9798122at2"/>
<dbReference type="GO" id="GO:0016042">
    <property type="term" value="P:lipid catabolic process"/>
    <property type="evidence" value="ECO:0007669"/>
    <property type="project" value="InterPro"/>
</dbReference>
<dbReference type="AlphaFoldDB" id="A0A4Q7KWL6"/>
<evidence type="ECO:0000256" key="2">
    <source>
        <dbReference type="SAM" id="SignalP"/>
    </source>
</evidence>
<dbReference type="PANTHER" id="PTHR34853">
    <property type="match status" value="1"/>
</dbReference>
<accession>A0A4Q7KWL6</accession>
<dbReference type="GO" id="GO:0004806">
    <property type="term" value="F:triacylglycerol lipase activity"/>
    <property type="evidence" value="ECO:0007669"/>
    <property type="project" value="InterPro"/>
</dbReference>
<dbReference type="EMBL" id="SGWQ01000003">
    <property type="protein sequence ID" value="RZS41164.1"/>
    <property type="molecule type" value="Genomic_DNA"/>
</dbReference>
<name>A0A4Q7KWL6_9PSEU</name>
<dbReference type="PANTHER" id="PTHR34853:SF1">
    <property type="entry name" value="LIPASE 5"/>
    <property type="match status" value="1"/>
</dbReference>
<dbReference type="Proteomes" id="UP000294257">
    <property type="component" value="Unassembled WGS sequence"/>
</dbReference>
<comment type="caution">
    <text evidence="3">The sequence shown here is derived from an EMBL/GenBank/DDBJ whole genome shotgun (WGS) entry which is preliminary data.</text>
</comment>
<dbReference type="PIRSF" id="PIRSF029171">
    <property type="entry name" value="Esterase_LipA"/>
    <property type="match status" value="1"/>
</dbReference>
<dbReference type="Pfam" id="PF03583">
    <property type="entry name" value="LIP"/>
    <property type="match status" value="1"/>
</dbReference>
<keyword evidence="4" id="KW-1185">Reference proteome</keyword>
<dbReference type="InterPro" id="IPR005152">
    <property type="entry name" value="Lipase_secreted"/>
</dbReference>
<proteinExistence type="predicted"/>
<dbReference type="SUPFAM" id="SSF53474">
    <property type="entry name" value="alpha/beta-Hydrolases"/>
    <property type="match status" value="1"/>
</dbReference>
<dbReference type="RefSeq" id="WP_130344115.1">
    <property type="nucleotide sequence ID" value="NZ_SGWQ01000003.1"/>
</dbReference>
<gene>
    <name evidence="3" type="ORF">EV193_103484</name>
</gene>
<evidence type="ECO:0000256" key="1">
    <source>
        <dbReference type="SAM" id="MobiDB-lite"/>
    </source>
</evidence>